<gene>
    <name evidence="3" type="ORF">PTSG_09367</name>
</gene>
<dbReference type="GeneID" id="16070174"/>
<keyword evidence="4" id="KW-1185">Reference proteome</keyword>
<dbReference type="Proteomes" id="UP000007799">
    <property type="component" value="Unassembled WGS sequence"/>
</dbReference>
<feature type="compositionally biased region" description="Acidic residues" evidence="2">
    <location>
        <begin position="74"/>
        <end position="85"/>
    </location>
</feature>
<feature type="compositionally biased region" description="Basic residues" evidence="2">
    <location>
        <begin position="460"/>
        <end position="470"/>
    </location>
</feature>
<evidence type="ECO:0000256" key="2">
    <source>
        <dbReference type="SAM" id="MobiDB-lite"/>
    </source>
</evidence>
<evidence type="ECO:0000256" key="1">
    <source>
        <dbReference type="SAM" id="Coils"/>
    </source>
</evidence>
<dbReference type="AlphaFoldDB" id="F2UMF2"/>
<sequence length="470" mass="52425">MASQPQHKGKSKEQPLPAPAGKLRRGTRSFSVIDQRQVKEALARRRLTRAEKRERNKTIVGTQASQLQQRRDADDDTTPPSEEMDSQLMKELEMRRDIMKLQKEHILQLQTEMKKVQDENQLLIQTLASKERQLSDLRLKMELLSGDTMKILQESNRRQSLVADAQQDELQEHEQVIEDLTQERDEALGKVQSLLGLIEDLATAQQVEGKEHMAESARAVKSALKLTGDDKFAALAGVREGLLARWSQEDLDREVARQNAFLDEYLDSVTLDVSVSTDDGATDSMVHLSSFQRRMRPKLRGLLRSTNDVRIRSTAISEPASVAPSLNASLNLSSSSNRHNGLLRSPSSALHSDTLPARPWTSSGLPSRTANTTRHRHHSHRSHHQHHGGPSAPFSSHALSSTSRSAHSLHVPTASSARTLSHAHARSPRATNGHTHTSRLLSPSRSAGSVRPRTADAASTRRRPHTHFIY</sequence>
<feature type="compositionally biased region" description="Low complexity" evidence="2">
    <location>
        <begin position="395"/>
        <end position="410"/>
    </location>
</feature>
<feature type="compositionally biased region" description="Polar residues" evidence="2">
    <location>
        <begin position="429"/>
        <end position="447"/>
    </location>
</feature>
<feature type="region of interest" description="Disordered" evidence="2">
    <location>
        <begin position="1"/>
        <end position="86"/>
    </location>
</feature>
<dbReference type="InParanoid" id="F2UMF2"/>
<organism evidence="3 4">
    <name type="scientific">Salpingoeca rosetta (strain ATCC 50818 / BSB-021)</name>
    <dbReference type="NCBI Taxonomy" id="946362"/>
    <lineage>
        <taxon>Eukaryota</taxon>
        <taxon>Choanoflagellata</taxon>
        <taxon>Craspedida</taxon>
        <taxon>Salpingoecidae</taxon>
        <taxon>Salpingoeca</taxon>
    </lineage>
</organism>
<evidence type="ECO:0000313" key="3">
    <source>
        <dbReference type="EMBL" id="EGD78301.1"/>
    </source>
</evidence>
<keyword evidence="1" id="KW-0175">Coiled coil</keyword>
<feature type="region of interest" description="Disordered" evidence="2">
    <location>
        <begin position="336"/>
        <end position="470"/>
    </location>
</feature>
<dbReference type="EMBL" id="GL832982">
    <property type="protein sequence ID" value="EGD78301.1"/>
    <property type="molecule type" value="Genomic_DNA"/>
</dbReference>
<dbReference type="KEGG" id="sre:PTSG_09367"/>
<dbReference type="RefSeq" id="XP_004989624.1">
    <property type="nucleotide sequence ID" value="XM_004989567.1"/>
</dbReference>
<name>F2UMF2_SALR5</name>
<feature type="coiled-coil region" evidence="1">
    <location>
        <begin position="99"/>
        <end position="190"/>
    </location>
</feature>
<accession>F2UMF2</accession>
<feature type="compositionally biased region" description="Basic and acidic residues" evidence="2">
    <location>
        <begin position="36"/>
        <end position="57"/>
    </location>
</feature>
<reference evidence="3" key="1">
    <citation type="submission" date="2009-08" db="EMBL/GenBank/DDBJ databases">
        <title>Annotation of Salpingoeca rosetta.</title>
        <authorList>
            <consortium name="The Broad Institute Genome Sequencing Platform"/>
            <person name="Russ C."/>
            <person name="Cuomo C."/>
            <person name="Burger G."/>
            <person name="Gray M.W."/>
            <person name="Holland P.W.H."/>
            <person name="King N."/>
            <person name="Lang F.B.F."/>
            <person name="Roger A.J."/>
            <person name="Ruiz-Trillo I."/>
            <person name="Young S.K."/>
            <person name="Zeng Q."/>
            <person name="Gargeya S."/>
            <person name="Alvarado L."/>
            <person name="Berlin A."/>
            <person name="Chapman S.B."/>
            <person name="Chen Z."/>
            <person name="Freedman E."/>
            <person name="Gellesch M."/>
            <person name="Goldberg J."/>
            <person name="Griggs A."/>
            <person name="Gujja S."/>
            <person name="Heilman E."/>
            <person name="Heiman D."/>
            <person name="Howarth C."/>
            <person name="Mehta T."/>
            <person name="Neiman D."/>
            <person name="Pearson M."/>
            <person name="Roberts A."/>
            <person name="Saif S."/>
            <person name="Shea T."/>
            <person name="Shenoy N."/>
            <person name="Sisk P."/>
            <person name="Stolte C."/>
            <person name="Sykes S."/>
            <person name="White J."/>
            <person name="Yandava C."/>
            <person name="Haas B."/>
            <person name="Nusbaum C."/>
            <person name="Birren B."/>
        </authorList>
    </citation>
    <scope>NUCLEOTIDE SEQUENCE</scope>
    <source>
        <strain evidence="3">ATCC 50818</strain>
    </source>
</reference>
<evidence type="ECO:0000313" key="4">
    <source>
        <dbReference type="Proteomes" id="UP000007799"/>
    </source>
</evidence>
<protein>
    <submittedName>
        <fullName evidence="3">Uncharacterized protein</fullName>
    </submittedName>
</protein>
<feature type="compositionally biased region" description="Basic residues" evidence="2">
    <location>
        <begin position="373"/>
        <end position="387"/>
    </location>
</feature>
<feature type="compositionally biased region" description="Polar residues" evidence="2">
    <location>
        <begin position="360"/>
        <end position="372"/>
    </location>
</feature>
<proteinExistence type="predicted"/>
<feature type="compositionally biased region" description="Polar residues" evidence="2">
    <location>
        <begin position="59"/>
        <end position="68"/>
    </location>
</feature>